<evidence type="ECO:0000313" key="1">
    <source>
        <dbReference type="EMBL" id="ERI79314.1"/>
    </source>
</evidence>
<dbReference type="AlphaFoldDB" id="A0ABC9U1L1"/>
<name>A0ABC9U1L1_CLOSY</name>
<organism evidence="1 2">
    <name type="scientific">[Clostridium] symbiosum ATCC 14940</name>
    <dbReference type="NCBI Taxonomy" id="411472"/>
    <lineage>
        <taxon>Bacteria</taxon>
        <taxon>Bacillati</taxon>
        <taxon>Bacillota</taxon>
        <taxon>Clostridia</taxon>
        <taxon>Lachnospirales</taxon>
        <taxon>Lachnospiraceae</taxon>
        <taxon>Otoolea</taxon>
    </lineage>
</organism>
<sequence length="57" mass="6759">MLFFDDGNLCAERTDYRYFNRKNFLLNKNRSAGEHAGGILSEAWRQMKFPIILQLFT</sequence>
<evidence type="ECO:0000313" key="2">
    <source>
        <dbReference type="Proteomes" id="UP000016491"/>
    </source>
</evidence>
<proteinExistence type="predicted"/>
<dbReference type="EMBL" id="AWSU01000078">
    <property type="protein sequence ID" value="ERI79314.1"/>
    <property type="molecule type" value="Genomic_DNA"/>
</dbReference>
<protein>
    <submittedName>
        <fullName evidence="1">Uncharacterized protein</fullName>
    </submittedName>
</protein>
<accession>A0ABC9U1L1</accession>
<comment type="caution">
    <text evidence="1">The sequence shown here is derived from an EMBL/GenBank/DDBJ whole genome shotgun (WGS) entry which is preliminary data.</text>
</comment>
<reference evidence="1 2" key="1">
    <citation type="submission" date="2013-07" db="EMBL/GenBank/DDBJ databases">
        <authorList>
            <person name="Weinstock G."/>
            <person name="Sodergren E."/>
            <person name="Wylie T."/>
            <person name="Fulton L."/>
            <person name="Fulton R."/>
            <person name="Fronick C."/>
            <person name="O'Laughlin M."/>
            <person name="Godfrey J."/>
            <person name="Miner T."/>
            <person name="Herter B."/>
            <person name="Appelbaum E."/>
            <person name="Cordes M."/>
            <person name="Lek S."/>
            <person name="Wollam A."/>
            <person name="Pepin K.H."/>
            <person name="Palsikar V.B."/>
            <person name="Mitreva M."/>
            <person name="Wilson R.K."/>
        </authorList>
    </citation>
    <scope>NUCLEOTIDE SEQUENCE [LARGE SCALE GENOMIC DNA]</scope>
    <source>
        <strain evidence="1 2">ATCC 14940</strain>
    </source>
</reference>
<gene>
    <name evidence="1" type="ORF">CLOSYM_00966</name>
</gene>
<dbReference type="Proteomes" id="UP000016491">
    <property type="component" value="Unassembled WGS sequence"/>
</dbReference>